<accession>A0A016C344</accession>
<dbReference type="Proteomes" id="UP000020938">
    <property type="component" value="Unassembled WGS sequence"/>
</dbReference>
<dbReference type="PATRIC" id="fig|1339314.3.peg.451"/>
<comment type="caution">
    <text evidence="1">The sequence shown here is derived from an EMBL/GenBank/DDBJ whole genome shotgun (WGS) entry which is preliminary data.</text>
</comment>
<dbReference type="AlphaFoldDB" id="A0A016C344"/>
<sequence length="68" mass="7394">MYGLIWLFGPGDSAFSRLLIIFNSIGLNLSGGCPSVNNACISSAYKDCVKMFKDRCLPAYSAYLCSKT</sequence>
<evidence type="ECO:0000313" key="2">
    <source>
        <dbReference type="Proteomes" id="UP000020938"/>
    </source>
</evidence>
<reference evidence="1 2" key="1">
    <citation type="submission" date="2014-02" db="EMBL/GenBank/DDBJ databases">
        <authorList>
            <person name="Sears C."/>
            <person name="Carroll K."/>
            <person name="Sack B.R."/>
            <person name="Qadri F."/>
            <person name="Myers L.L."/>
            <person name="Chung G.-T."/>
            <person name="Escheverria P."/>
            <person name="Fraser C.M."/>
            <person name="Sadzewicz L."/>
            <person name="Shefchek K.A."/>
            <person name="Tallon L."/>
            <person name="Das S.P."/>
            <person name="Daugherty S."/>
            <person name="Mongodin E.F."/>
        </authorList>
    </citation>
    <scope>NUCLEOTIDE SEQUENCE [LARGE SCALE GENOMIC DNA]</scope>
    <source>
        <strain evidence="1 2">3976T8</strain>
    </source>
</reference>
<protein>
    <submittedName>
        <fullName evidence="1">Uncharacterized protein</fullName>
    </submittedName>
</protein>
<evidence type="ECO:0000313" key="1">
    <source>
        <dbReference type="EMBL" id="EXZ75337.1"/>
    </source>
</evidence>
<gene>
    <name evidence="1" type="ORF">M123_0196</name>
</gene>
<dbReference type="EMBL" id="JGDS01000031">
    <property type="protein sequence ID" value="EXZ75337.1"/>
    <property type="molecule type" value="Genomic_DNA"/>
</dbReference>
<name>A0A016C344_BACFG</name>
<proteinExistence type="predicted"/>
<organism evidence="1 2">
    <name type="scientific">Bacteroides fragilis str. 3976T8</name>
    <dbReference type="NCBI Taxonomy" id="1339314"/>
    <lineage>
        <taxon>Bacteria</taxon>
        <taxon>Pseudomonadati</taxon>
        <taxon>Bacteroidota</taxon>
        <taxon>Bacteroidia</taxon>
        <taxon>Bacteroidales</taxon>
        <taxon>Bacteroidaceae</taxon>
        <taxon>Bacteroides</taxon>
    </lineage>
</organism>